<dbReference type="InterPro" id="IPR001482">
    <property type="entry name" value="T2SS/T4SS_dom"/>
</dbReference>
<dbReference type="CDD" id="cd01130">
    <property type="entry name" value="VirB11-like_ATPase"/>
    <property type="match status" value="1"/>
</dbReference>
<dbReference type="GO" id="GO:0016887">
    <property type="term" value="F:ATP hydrolysis activity"/>
    <property type="evidence" value="ECO:0007669"/>
    <property type="project" value="InterPro"/>
</dbReference>
<reference evidence="3 4" key="1">
    <citation type="submission" date="2020-06" db="EMBL/GenBank/DDBJ databases">
        <authorList>
            <person name="Qiu C."/>
            <person name="Liu Z."/>
        </authorList>
    </citation>
    <scope>NUCLEOTIDE SEQUENCE [LARGE SCALE GENOMIC DNA]</scope>
    <source>
        <strain evidence="3 4">EM 1</strain>
    </source>
</reference>
<evidence type="ECO:0000259" key="2">
    <source>
        <dbReference type="Pfam" id="PF00437"/>
    </source>
</evidence>
<dbReference type="Gene3D" id="3.40.50.300">
    <property type="entry name" value="P-loop containing nucleotide triphosphate hydrolases"/>
    <property type="match status" value="1"/>
</dbReference>
<dbReference type="RefSeq" id="WP_176804549.1">
    <property type="nucleotide sequence ID" value="NZ_JABXYJ010000008.1"/>
</dbReference>
<dbReference type="Proteomes" id="UP000588051">
    <property type="component" value="Unassembled WGS sequence"/>
</dbReference>
<evidence type="ECO:0000256" key="1">
    <source>
        <dbReference type="ARBA" id="ARBA00006611"/>
    </source>
</evidence>
<dbReference type="PANTHER" id="PTHR30486:SF6">
    <property type="entry name" value="TYPE IV PILUS RETRACTATION ATPASE PILT"/>
    <property type="match status" value="1"/>
</dbReference>
<dbReference type="Gene3D" id="3.30.450.90">
    <property type="match status" value="1"/>
</dbReference>
<dbReference type="InterPro" id="IPR027417">
    <property type="entry name" value="P-loop_NTPase"/>
</dbReference>
<dbReference type="SUPFAM" id="SSF52540">
    <property type="entry name" value="P-loop containing nucleoside triphosphate hydrolases"/>
    <property type="match status" value="1"/>
</dbReference>
<dbReference type="Pfam" id="PF00437">
    <property type="entry name" value="T2SSE"/>
    <property type="match status" value="1"/>
</dbReference>
<accession>A0A850QMZ1</accession>
<organism evidence="3 4">
    <name type="scientific">Undibacterium oligocarboniphilum</name>
    <dbReference type="NCBI Taxonomy" id="666702"/>
    <lineage>
        <taxon>Bacteria</taxon>
        <taxon>Pseudomonadati</taxon>
        <taxon>Pseudomonadota</taxon>
        <taxon>Betaproteobacteria</taxon>
        <taxon>Burkholderiales</taxon>
        <taxon>Oxalobacteraceae</taxon>
        <taxon>Undibacterium</taxon>
    </lineage>
</organism>
<feature type="domain" description="Bacterial type II secretion system protein E" evidence="2">
    <location>
        <begin position="166"/>
        <end position="288"/>
    </location>
</feature>
<name>A0A850QMZ1_9BURK</name>
<keyword evidence="4" id="KW-1185">Reference proteome</keyword>
<gene>
    <name evidence="3" type="ORF">HV832_14385</name>
</gene>
<evidence type="ECO:0000313" key="3">
    <source>
        <dbReference type="EMBL" id="NVO79015.1"/>
    </source>
</evidence>
<proteinExistence type="inferred from homology"/>
<sequence>MHTRPIERASFEQFTNAIASLNPLIQNHDISEIMVNNHESIWIERNGRMEKTDVVIEPNLVRMAIIYLASGSGISAAVGGTASGIVNAAYENLRIASIMYPTAMDGDAICIRKHGKSNYAPEQYVEFGSFDRTRIAQEKNRGEEEIQITPHIENSELIAFIKQEINKRKNFLIAGGTNAGKTSLLNMFMGFIPNSQRVITIEDTRELEVKVPNKVRLLSNRSQGVTSQLLVEQCLRFRPDRIVVGEVRGGEAKDFLDALNTGHDGGFASLHAKNADLTLSRLENLVTRGLPSGISMPPEVIRQDIANCIDYVIHFQKSPTSSFRYLNEMIQLLNVVNGRYVTKPIFNV</sequence>
<dbReference type="PANTHER" id="PTHR30486">
    <property type="entry name" value="TWITCHING MOTILITY PROTEIN PILT"/>
    <property type="match status" value="1"/>
</dbReference>
<protein>
    <submittedName>
        <fullName evidence="3">CpaF family protein</fullName>
    </submittedName>
</protein>
<dbReference type="AlphaFoldDB" id="A0A850QMZ1"/>
<evidence type="ECO:0000313" key="4">
    <source>
        <dbReference type="Proteomes" id="UP000588051"/>
    </source>
</evidence>
<comment type="similarity">
    <text evidence="1">Belongs to the GSP E family.</text>
</comment>
<dbReference type="InterPro" id="IPR050921">
    <property type="entry name" value="T4SS_GSP_E_ATPase"/>
</dbReference>
<dbReference type="EMBL" id="JABXYJ010000008">
    <property type="protein sequence ID" value="NVO79015.1"/>
    <property type="molecule type" value="Genomic_DNA"/>
</dbReference>
<comment type="caution">
    <text evidence="3">The sequence shown here is derived from an EMBL/GenBank/DDBJ whole genome shotgun (WGS) entry which is preliminary data.</text>
</comment>